<comment type="caution">
    <text evidence="2">The sequence shown here is derived from an EMBL/GenBank/DDBJ whole genome shotgun (WGS) entry which is preliminary data.</text>
</comment>
<dbReference type="GO" id="GO:0004672">
    <property type="term" value="F:protein kinase activity"/>
    <property type="evidence" value="ECO:0007669"/>
    <property type="project" value="InterPro"/>
</dbReference>
<dbReference type="Proteomes" id="UP000246702">
    <property type="component" value="Unassembled WGS sequence"/>
</dbReference>
<feature type="domain" description="Protein kinase" evidence="1">
    <location>
        <begin position="26"/>
        <end position="253"/>
    </location>
</feature>
<proteinExistence type="predicted"/>
<evidence type="ECO:0000313" key="2">
    <source>
        <dbReference type="EMBL" id="PWY73221.1"/>
    </source>
</evidence>
<evidence type="ECO:0000259" key="1">
    <source>
        <dbReference type="PROSITE" id="PS50011"/>
    </source>
</evidence>
<dbReference type="GO" id="GO:0005524">
    <property type="term" value="F:ATP binding"/>
    <property type="evidence" value="ECO:0007669"/>
    <property type="project" value="InterPro"/>
</dbReference>
<dbReference type="GeneID" id="37112446"/>
<protein>
    <recommendedName>
        <fullName evidence="1">Protein kinase domain-containing protein</fullName>
    </recommendedName>
</protein>
<reference evidence="2 3" key="1">
    <citation type="submission" date="2016-12" db="EMBL/GenBank/DDBJ databases">
        <title>The genomes of Aspergillus section Nigri reveals drivers in fungal speciation.</title>
        <authorList>
            <consortium name="DOE Joint Genome Institute"/>
            <person name="Vesth T.C."/>
            <person name="Nybo J."/>
            <person name="Theobald S."/>
            <person name="Brandl J."/>
            <person name="Frisvad J.C."/>
            <person name="Nielsen K.F."/>
            <person name="Lyhne E.K."/>
            <person name="Kogle M.E."/>
            <person name="Kuo A."/>
            <person name="Riley R."/>
            <person name="Clum A."/>
            <person name="Nolan M."/>
            <person name="Lipzen A."/>
            <person name="Salamov A."/>
            <person name="Henrissat B."/>
            <person name="Wiebenga A."/>
            <person name="De Vries R.P."/>
            <person name="Grigoriev I.V."/>
            <person name="Mortensen U.H."/>
            <person name="Andersen M.R."/>
            <person name="Baker S.E."/>
        </authorList>
    </citation>
    <scope>NUCLEOTIDE SEQUENCE [LARGE SCALE GENOMIC DNA]</scope>
    <source>
        <strain evidence="2 3">CBS 115572</strain>
    </source>
</reference>
<accession>A0A317VJ11</accession>
<organism evidence="2 3">
    <name type="scientific">Aspergillus sclerotioniger CBS 115572</name>
    <dbReference type="NCBI Taxonomy" id="1450535"/>
    <lineage>
        <taxon>Eukaryota</taxon>
        <taxon>Fungi</taxon>
        <taxon>Dikarya</taxon>
        <taxon>Ascomycota</taxon>
        <taxon>Pezizomycotina</taxon>
        <taxon>Eurotiomycetes</taxon>
        <taxon>Eurotiomycetidae</taxon>
        <taxon>Eurotiales</taxon>
        <taxon>Aspergillaceae</taxon>
        <taxon>Aspergillus</taxon>
        <taxon>Aspergillus subgen. Circumdati</taxon>
    </lineage>
</organism>
<sequence length="253" mass="29678">MEICQTDPTNKLSYGRWQVDYIDYIVKEDGRLYNGRWKDIDNLPQHPTQLSNLQELHLNSPLNSGLYIKTPNPKYFNEGSSLEDRLHHEYQVCKILQKDPHPNIAFYYGYQEQGGHLSGLCFKRYAKTLMQKVNPEGLSKEEFRASDRKRVDDAVKRSLEGIWEGIQHLHKLGLVHNNINPSTIMFDEQENPVIVGFTHIREEKTSLCYPPVWRTPHWHDPKVQTALDSNDLYAFEELKTWLEGSVEDEYIFE</sequence>
<dbReference type="InterPro" id="IPR011009">
    <property type="entry name" value="Kinase-like_dom_sf"/>
</dbReference>
<dbReference type="SUPFAM" id="SSF56112">
    <property type="entry name" value="Protein kinase-like (PK-like)"/>
    <property type="match status" value="1"/>
</dbReference>
<dbReference type="PROSITE" id="PS50011">
    <property type="entry name" value="PROTEIN_KINASE_DOM"/>
    <property type="match status" value="1"/>
</dbReference>
<dbReference type="InterPro" id="IPR000719">
    <property type="entry name" value="Prot_kinase_dom"/>
</dbReference>
<dbReference type="STRING" id="1450535.A0A317VJ11"/>
<dbReference type="Pfam" id="PF00069">
    <property type="entry name" value="Pkinase"/>
    <property type="match status" value="1"/>
</dbReference>
<keyword evidence="3" id="KW-1185">Reference proteome</keyword>
<dbReference type="AlphaFoldDB" id="A0A317VJ11"/>
<dbReference type="RefSeq" id="XP_025463486.1">
    <property type="nucleotide sequence ID" value="XM_025610303.1"/>
</dbReference>
<dbReference type="Gene3D" id="1.10.510.10">
    <property type="entry name" value="Transferase(Phosphotransferase) domain 1"/>
    <property type="match status" value="1"/>
</dbReference>
<dbReference type="OrthoDB" id="4062651at2759"/>
<name>A0A317VJ11_9EURO</name>
<dbReference type="EMBL" id="MSFK01000032">
    <property type="protein sequence ID" value="PWY73221.1"/>
    <property type="molecule type" value="Genomic_DNA"/>
</dbReference>
<gene>
    <name evidence="2" type="ORF">BO94DRAFT_525258</name>
</gene>
<evidence type="ECO:0000313" key="3">
    <source>
        <dbReference type="Proteomes" id="UP000246702"/>
    </source>
</evidence>